<dbReference type="PANTHER" id="PTHR11985:SF35">
    <property type="entry name" value="ANAEROBIC GLYCEROL-3-PHOSPHATE DEHYDROGENASE SUBUNIT A"/>
    <property type="match status" value="1"/>
</dbReference>
<evidence type="ECO:0000256" key="1">
    <source>
        <dbReference type="ARBA" id="ARBA00001974"/>
    </source>
</evidence>
<dbReference type="UniPathway" id="UPA00618">
    <property type="reaction ID" value="UER00674"/>
</dbReference>
<dbReference type="GO" id="GO:0019563">
    <property type="term" value="P:glycerol catabolic process"/>
    <property type="evidence" value="ECO:0007669"/>
    <property type="project" value="UniProtKB-UniPathway"/>
</dbReference>
<evidence type="ECO:0000313" key="13">
    <source>
        <dbReference type="EMBL" id="SEO69174.1"/>
    </source>
</evidence>
<evidence type="ECO:0000256" key="4">
    <source>
        <dbReference type="ARBA" id="ARBA00013029"/>
    </source>
</evidence>
<evidence type="ECO:0000256" key="7">
    <source>
        <dbReference type="ARBA" id="ARBA00022798"/>
    </source>
</evidence>
<keyword evidence="7" id="KW-0319">Glycerol metabolism</keyword>
<evidence type="ECO:0000256" key="5">
    <source>
        <dbReference type="ARBA" id="ARBA00017956"/>
    </source>
</evidence>
<accession>A0A1H8RSM0</accession>
<organism evidence="13 14">
    <name type="scientific">Amphibacillus marinus</name>
    <dbReference type="NCBI Taxonomy" id="872970"/>
    <lineage>
        <taxon>Bacteria</taxon>
        <taxon>Bacillati</taxon>
        <taxon>Bacillota</taxon>
        <taxon>Bacilli</taxon>
        <taxon>Bacillales</taxon>
        <taxon>Bacillaceae</taxon>
        <taxon>Amphibacillus</taxon>
    </lineage>
</organism>
<feature type="domain" description="FAD dependent oxidoreductase" evidence="11">
    <location>
        <begin position="21"/>
        <end position="319"/>
    </location>
</feature>
<dbReference type="Pfam" id="PF16901">
    <property type="entry name" value="DAO_C"/>
    <property type="match status" value="1"/>
</dbReference>
<dbReference type="PANTHER" id="PTHR11985">
    <property type="entry name" value="GLYCEROL-3-PHOSPHATE DEHYDROGENASE"/>
    <property type="match status" value="1"/>
</dbReference>
<evidence type="ECO:0000256" key="10">
    <source>
        <dbReference type="ARBA" id="ARBA00049055"/>
    </source>
</evidence>
<protein>
    <recommendedName>
        <fullName evidence="5">Aerobic glycerol-3-phosphate dehydrogenase</fullName>
        <ecNumber evidence="4">1.1.5.3</ecNumber>
    </recommendedName>
</protein>
<evidence type="ECO:0000259" key="12">
    <source>
        <dbReference type="Pfam" id="PF16901"/>
    </source>
</evidence>
<dbReference type="Proteomes" id="UP000199300">
    <property type="component" value="Unassembled WGS sequence"/>
</dbReference>
<keyword evidence="8" id="KW-0274">FAD</keyword>
<dbReference type="InterPro" id="IPR031656">
    <property type="entry name" value="DAO_C"/>
</dbReference>
<keyword evidence="9" id="KW-0560">Oxidoreductase</keyword>
<evidence type="ECO:0000256" key="8">
    <source>
        <dbReference type="ARBA" id="ARBA00022827"/>
    </source>
</evidence>
<dbReference type="SUPFAM" id="SSF51905">
    <property type="entry name" value="FAD/NAD(P)-binding domain"/>
    <property type="match status" value="1"/>
</dbReference>
<name>A0A1H8RSM0_9BACI</name>
<dbReference type="OrthoDB" id="9766796at2"/>
<comment type="pathway">
    <text evidence="2">Polyol metabolism; glycerol degradation via glycerol kinase pathway; glycerone phosphate from sn-glycerol 3-phosphate (aerobic route): step 1/1.</text>
</comment>
<feature type="domain" description="Alpha-glycerophosphate oxidase C-terminal" evidence="12">
    <location>
        <begin position="396"/>
        <end position="517"/>
    </location>
</feature>
<evidence type="ECO:0000256" key="6">
    <source>
        <dbReference type="ARBA" id="ARBA00022630"/>
    </source>
</evidence>
<evidence type="ECO:0000256" key="3">
    <source>
        <dbReference type="ARBA" id="ARBA00007330"/>
    </source>
</evidence>
<dbReference type="Gene3D" id="3.50.50.60">
    <property type="entry name" value="FAD/NAD(P)-binding domain"/>
    <property type="match status" value="1"/>
</dbReference>
<keyword evidence="14" id="KW-1185">Reference proteome</keyword>
<dbReference type="Pfam" id="PF01266">
    <property type="entry name" value="DAO"/>
    <property type="match status" value="1"/>
</dbReference>
<keyword evidence="6" id="KW-0285">Flavoprotein</keyword>
<comment type="cofactor">
    <cofactor evidence="1">
        <name>FAD</name>
        <dbReference type="ChEBI" id="CHEBI:57692"/>
    </cofactor>
</comment>
<dbReference type="InterPro" id="IPR006076">
    <property type="entry name" value="FAD-dep_OxRdtase"/>
</dbReference>
<dbReference type="EMBL" id="FODJ01000011">
    <property type="protein sequence ID" value="SEO69174.1"/>
    <property type="molecule type" value="Genomic_DNA"/>
</dbReference>
<dbReference type="InterPro" id="IPR000447">
    <property type="entry name" value="G3P_DH_FAD-dep"/>
</dbReference>
<proteinExistence type="inferred from homology"/>
<dbReference type="InterPro" id="IPR038299">
    <property type="entry name" value="DAO_C_sf"/>
</dbReference>
<dbReference type="EC" id="1.1.5.3" evidence="4"/>
<evidence type="ECO:0000259" key="11">
    <source>
        <dbReference type="Pfam" id="PF01266"/>
    </source>
</evidence>
<comment type="similarity">
    <text evidence="3">Belongs to the FAD-dependent glycerol-3-phosphate dehydrogenase family.</text>
</comment>
<sequence length="535" mass="61759">MTLSNCNRIEMIRRLASQSFDVIIIGGGVTGASIAVEAGLRGMRTLLVERHDYASERSGQFSPLLANHFFSSKKEWKQAVAERKLFETNFPLLVDEADYINLNYVGDKQSQHGPYMSKKQLSPSQQRSFLVKRAQRLSEKNVQAYLPELNTKQLKSAQLIKDVHIDQAKMTMGLIRKAQQHGVETVNYMKVTGFNYNADNLINGVVIEEQLTGEQYYFQGQKIINATGIYSTDLQQLDMKKKQAPIRDRVKRLQLIVRSEDLPIPHPILFPAIDSGQLIELFPYRKWVLITTTVALADEEQLDYLFSFEEFEGLSKSIYAVNDKAKLTLERVVDFNISYQSTSAYFGEGELERSLSGLISSTGVPLIFYRVHANHVVNLIAQEFKKKQLILYSRSETRKLVILDDHAVRANKRPESFNHTWLNDEFIRQVCNREGDQTDLITELLQEAEQLQSKYPMAKSLLIELLFAIRYESVYKPSDFLVRYLRLSILEIGNIAEQIPYMLSFLSDQLSWSKEERSYYERECRMWLIKNQVLL</sequence>
<dbReference type="PRINTS" id="PR01001">
    <property type="entry name" value="FADG3PDH"/>
</dbReference>
<evidence type="ECO:0000256" key="9">
    <source>
        <dbReference type="ARBA" id="ARBA00023002"/>
    </source>
</evidence>
<reference evidence="13 14" key="1">
    <citation type="submission" date="2016-10" db="EMBL/GenBank/DDBJ databases">
        <authorList>
            <person name="de Groot N.N."/>
        </authorList>
    </citation>
    <scope>NUCLEOTIDE SEQUENCE [LARGE SCALE GENOMIC DNA]</scope>
    <source>
        <strain evidence="13 14">CGMCC 1.10434</strain>
    </source>
</reference>
<evidence type="ECO:0000313" key="14">
    <source>
        <dbReference type="Proteomes" id="UP000199300"/>
    </source>
</evidence>
<dbReference type="InterPro" id="IPR036188">
    <property type="entry name" value="FAD/NAD-bd_sf"/>
</dbReference>
<dbReference type="Gene3D" id="1.10.8.870">
    <property type="entry name" value="Alpha-glycerophosphate oxidase, cap domain"/>
    <property type="match status" value="1"/>
</dbReference>
<dbReference type="GO" id="GO:0004368">
    <property type="term" value="F:glycerol-3-phosphate dehydrogenase (quinone) activity"/>
    <property type="evidence" value="ECO:0007669"/>
    <property type="project" value="UniProtKB-EC"/>
</dbReference>
<dbReference type="Gene3D" id="3.30.9.10">
    <property type="entry name" value="D-Amino Acid Oxidase, subunit A, domain 2"/>
    <property type="match status" value="1"/>
</dbReference>
<comment type="catalytic activity">
    <reaction evidence="10">
        <text>a quinone + sn-glycerol 3-phosphate = dihydroxyacetone phosphate + a quinol</text>
        <dbReference type="Rhea" id="RHEA:18977"/>
        <dbReference type="ChEBI" id="CHEBI:24646"/>
        <dbReference type="ChEBI" id="CHEBI:57597"/>
        <dbReference type="ChEBI" id="CHEBI:57642"/>
        <dbReference type="ChEBI" id="CHEBI:132124"/>
        <dbReference type="EC" id="1.1.5.3"/>
    </reaction>
</comment>
<dbReference type="GO" id="GO:0046168">
    <property type="term" value="P:glycerol-3-phosphate catabolic process"/>
    <property type="evidence" value="ECO:0007669"/>
    <property type="project" value="TreeGrafter"/>
</dbReference>
<dbReference type="STRING" id="872970.SAMN04488134_11115"/>
<evidence type="ECO:0000256" key="2">
    <source>
        <dbReference type="ARBA" id="ARBA00004977"/>
    </source>
</evidence>
<dbReference type="AlphaFoldDB" id="A0A1H8RSM0"/>
<gene>
    <name evidence="13" type="ORF">SAMN04488134_11115</name>
</gene>
<dbReference type="RefSeq" id="WP_091499359.1">
    <property type="nucleotide sequence ID" value="NZ_FODJ01000011.1"/>
</dbReference>